<feature type="compositionally biased region" description="Low complexity" evidence="1">
    <location>
        <begin position="9"/>
        <end position="20"/>
    </location>
</feature>
<organism evidence="2 3">
    <name type="scientific">Erythrobacter litoralis</name>
    <dbReference type="NCBI Taxonomy" id="39960"/>
    <lineage>
        <taxon>Bacteria</taxon>
        <taxon>Pseudomonadati</taxon>
        <taxon>Pseudomonadota</taxon>
        <taxon>Alphaproteobacteria</taxon>
        <taxon>Sphingomonadales</taxon>
        <taxon>Erythrobacteraceae</taxon>
        <taxon>Erythrobacter/Porphyrobacter group</taxon>
        <taxon>Erythrobacter</taxon>
    </lineage>
</organism>
<sequence length="140" mass="15230">MLSPAATATGSGESAETPSEPEAEEKSPERLAMAETGWLTIGRDGSVYTTQFDADGTYRDYRNGEFLQEGKWRRSEDGLLCFTPATQDRPGACWETLGLEDDGTMRARDADGRAIQLRRVSYLPPETAASDEDADDESAG</sequence>
<keyword evidence="3" id="KW-1185">Reference proteome</keyword>
<evidence type="ECO:0000313" key="2">
    <source>
        <dbReference type="EMBL" id="KEO96824.1"/>
    </source>
</evidence>
<comment type="caution">
    <text evidence="2">The sequence shown here is derived from an EMBL/GenBank/DDBJ whole genome shotgun (WGS) entry which is preliminary data.</text>
</comment>
<reference evidence="2 3" key="1">
    <citation type="submission" date="2014-04" db="EMBL/GenBank/DDBJ databases">
        <title>A comprehensive comparison of genomes of Erythrobacter spp. Strains.</title>
        <authorList>
            <person name="Zheng Q."/>
        </authorList>
    </citation>
    <scope>NUCLEOTIDE SEQUENCE [LARGE SCALE GENOMIC DNA]</scope>
    <source>
        <strain evidence="2 3">DSM 8509</strain>
    </source>
</reference>
<proteinExistence type="predicted"/>
<gene>
    <name evidence="2" type="ORF">EH32_09080</name>
</gene>
<protein>
    <submittedName>
        <fullName evidence="2">Uncharacterized protein</fullName>
    </submittedName>
</protein>
<evidence type="ECO:0000313" key="3">
    <source>
        <dbReference type="Proteomes" id="UP000027866"/>
    </source>
</evidence>
<dbReference type="Proteomes" id="UP000027866">
    <property type="component" value="Unassembled WGS sequence"/>
</dbReference>
<accession>A0A074MTI6</accession>
<dbReference type="EMBL" id="JMIX01000004">
    <property type="protein sequence ID" value="KEO96824.1"/>
    <property type="molecule type" value="Genomic_DNA"/>
</dbReference>
<feature type="region of interest" description="Disordered" evidence="1">
    <location>
        <begin position="1"/>
        <end position="31"/>
    </location>
</feature>
<name>A0A074MTI6_9SPHN</name>
<evidence type="ECO:0000256" key="1">
    <source>
        <dbReference type="SAM" id="MobiDB-lite"/>
    </source>
</evidence>
<dbReference type="AlphaFoldDB" id="A0A074MTI6"/>